<dbReference type="Proteomes" id="UP000535511">
    <property type="component" value="Unassembled WGS sequence"/>
</dbReference>
<evidence type="ECO:0000313" key="4">
    <source>
        <dbReference type="EMBL" id="NYD42570.1"/>
    </source>
</evidence>
<keyword evidence="5" id="KW-1185">Reference proteome</keyword>
<keyword evidence="2" id="KW-0012">Acyltransferase</keyword>
<proteinExistence type="predicted"/>
<evidence type="ECO:0000259" key="3">
    <source>
        <dbReference type="PROSITE" id="PS51186"/>
    </source>
</evidence>
<dbReference type="GO" id="GO:0016747">
    <property type="term" value="F:acyltransferase activity, transferring groups other than amino-acyl groups"/>
    <property type="evidence" value="ECO:0007669"/>
    <property type="project" value="InterPro"/>
</dbReference>
<keyword evidence="1 4" id="KW-0808">Transferase</keyword>
<dbReference type="SUPFAM" id="SSF55729">
    <property type="entry name" value="Acyl-CoA N-acyltransferases (Nat)"/>
    <property type="match status" value="1"/>
</dbReference>
<accession>A0A7Y9E7G9</accession>
<dbReference type="Gene3D" id="3.40.630.30">
    <property type="match status" value="1"/>
</dbReference>
<name>A0A7Y9E7G9_9ACTN</name>
<dbReference type="InterPro" id="IPR050832">
    <property type="entry name" value="Bact_Acetyltransf"/>
</dbReference>
<dbReference type="InterPro" id="IPR000182">
    <property type="entry name" value="GNAT_dom"/>
</dbReference>
<dbReference type="EMBL" id="JACCBG010000001">
    <property type="protein sequence ID" value="NYD42570.1"/>
    <property type="molecule type" value="Genomic_DNA"/>
</dbReference>
<evidence type="ECO:0000256" key="1">
    <source>
        <dbReference type="ARBA" id="ARBA00022679"/>
    </source>
</evidence>
<feature type="domain" description="N-acetyltransferase" evidence="3">
    <location>
        <begin position="159"/>
        <end position="303"/>
    </location>
</feature>
<organism evidence="4 5">
    <name type="scientific">Nocardioides panaciterrulae</name>
    <dbReference type="NCBI Taxonomy" id="661492"/>
    <lineage>
        <taxon>Bacteria</taxon>
        <taxon>Bacillati</taxon>
        <taxon>Actinomycetota</taxon>
        <taxon>Actinomycetes</taxon>
        <taxon>Propionibacteriales</taxon>
        <taxon>Nocardioidaceae</taxon>
        <taxon>Nocardioides</taxon>
    </lineage>
</organism>
<reference evidence="4 5" key="1">
    <citation type="submission" date="2020-07" db="EMBL/GenBank/DDBJ databases">
        <title>Sequencing the genomes of 1000 actinobacteria strains.</title>
        <authorList>
            <person name="Klenk H.-P."/>
        </authorList>
    </citation>
    <scope>NUCLEOTIDE SEQUENCE [LARGE SCALE GENOMIC DNA]</scope>
    <source>
        <strain evidence="4 5">DSM 21350</strain>
    </source>
</reference>
<dbReference type="RefSeq" id="WP_179664198.1">
    <property type="nucleotide sequence ID" value="NZ_JACCBG010000001.1"/>
</dbReference>
<dbReference type="PROSITE" id="PS51186">
    <property type="entry name" value="GNAT"/>
    <property type="match status" value="1"/>
</dbReference>
<dbReference type="AlphaFoldDB" id="A0A7Y9E7G9"/>
<sequence>MSAATGRVEHRVLLTEDPAEFLVLAEAHLAADPVLTTVVSTVTHRALAEVREGRPAPSYPRWWAVVRDPAGGVAGVAMRTAPFAPYPLFVLPMPDAAAVALAGALRERGEEVRGVNGALPAVHALAGELARLQGRTAEVWEHTRLFELGELVEPAPVAGRLRVAGPDDVEVCLAWFRAFFDDAAEQAGRSEDEEREEYVTREDMLERCAAGRVWLWEDGGEAVHMTGFSQPSFGVARVGPVYTPKRHRGRGYASAAVAAVSRMLRDQGARVCLFTDQANPTSNRIYQALGYRPVVDMANLRIR</sequence>
<dbReference type="Pfam" id="PF00583">
    <property type="entry name" value="Acetyltransf_1"/>
    <property type="match status" value="1"/>
</dbReference>
<protein>
    <submittedName>
        <fullName evidence="4">RimJ/RimL family protein N-acetyltransferase</fullName>
    </submittedName>
</protein>
<gene>
    <name evidence="4" type="ORF">BJZ21_002653</name>
</gene>
<dbReference type="InterPro" id="IPR016181">
    <property type="entry name" value="Acyl_CoA_acyltransferase"/>
</dbReference>
<evidence type="ECO:0000256" key="2">
    <source>
        <dbReference type="ARBA" id="ARBA00023315"/>
    </source>
</evidence>
<comment type="caution">
    <text evidence="4">The sequence shown here is derived from an EMBL/GenBank/DDBJ whole genome shotgun (WGS) entry which is preliminary data.</text>
</comment>
<dbReference type="PANTHER" id="PTHR43877">
    <property type="entry name" value="AMINOALKYLPHOSPHONATE N-ACETYLTRANSFERASE-RELATED-RELATED"/>
    <property type="match status" value="1"/>
</dbReference>
<evidence type="ECO:0000313" key="5">
    <source>
        <dbReference type="Proteomes" id="UP000535511"/>
    </source>
</evidence>